<protein>
    <submittedName>
        <fullName evidence="1">TonB-dependent receptor</fullName>
    </submittedName>
</protein>
<reference evidence="1" key="1">
    <citation type="submission" date="2013-11" db="EMBL/GenBank/DDBJ databases">
        <title>Microbial diversity, functional groups and degradation webs in Northern and Southern Mediterranean and Red Sea marine crude oil polluted sites.</title>
        <authorList>
            <person name="Daffonchio D."/>
            <person name="Mapelli F."/>
            <person name="Ferrer M."/>
            <person name="Richter M."/>
            <person name="Cherif A."/>
            <person name="Malkawi H.I."/>
            <person name="Yakimov M.M."/>
            <person name="Abdel-Fattah Y.R."/>
            <person name="Blaghen M."/>
            <person name="Golyshin P.N."/>
            <person name="Kalogerakis N."/>
            <person name="Boon N."/>
            <person name="Magagnini M."/>
            <person name="Fava F."/>
        </authorList>
    </citation>
    <scope>NUCLEOTIDE SEQUENCE</scope>
</reference>
<name>A0A1B6NT86_9ZZZZ</name>
<keyword evidence="1" id="KW-0675">Receptor</keyword>
<accession>A0A1B6NT86</accession>
<proteinExistence type="predicted"/>
<sequence>MTDAPVPDSVFDSYTSLPTWNKVELEGYNWLARYQVNDDLELKYIGSHRESYSPTNIDFD</sequence>
<gene>
    <name evidence="1" type="ORF">MGSAQ_001931</name>
</gene>
<organism evidence="1">
    <name type="scientific">marine sediment metagenome</name>
    <dbReference type="NCBI Taxonomy" id="412755"/>
    <lineage>
        <taxon>unclassified sequences</taxon>
        <taxon>metagenomes</taxon>
        <taxon>ecological metagenomes</taxon>
    </lineage>
</organism>
<evidence type="ECO:0000313" key="1">
    <source>
        <dbReference type="EMBL" id="KTF06573.1"/>
    </source>
</evidence>
<dbReference type="AlphaFoldDB" id="A0A1B6NT86"/>
<feature type="non-terminal residue" evidence="1">
    <location>
        <position position="60"/>
    </location>
</feature>
<comment type="caution">
    <text evidence="1">The sequence shown here is derived from an EMBL/GenBank/DDBJ whole genome shotgun (WGS) entry which is preliminary data.</text>
</comment>
<dbReference type="EMBL" id="AYSL01001074">
    <property type="protein sequence ID" value="KTF06573.1"/>
    <property type="molecule type" value="Genomic_DNA"/>
</dbReference>